<dbReference type="GO" id="GO:0004386">
    <property type="term" value="F:helicase activity"/>
    <property type="evidence" value="ECO:0007669"/>
    <property type="project" value="UniProtKB-KW"/>
</dbReference>
<dbReference type="InterPro" id="IPR027417">
    <property type="entry name" value="P-loop_NTPase"/>
</dbReference>
<gene>
    <name evidence="4" type="ORF">GGR23_003738</name>
</gene>
<dbReference type="InterPro" id="IPR038718">
    <property type="entry name" value="SNF2-like_sf"/>
</dbReference>
<dbReference type="CDD" id="cd18793">
    <property type="entry name" value="SF2_C_SNF"/>
    <property type="match status" value="1"/>
</dbReference>
<dbReference type="SMART" id="SM00490">
    <property type="entry name" value="HELICc"/>
    <property type="match status" value="1"/>
</dbReference>
<dbReference type="GO" id="GO:0016787">
    <property type="term" value="F:hydrolase activity"/>
    <property type="evidence" value="ECO:0007669"/>
    <property type="project" value="UniProtKB-KW"/>
</dbReference>
<reference evidence="4 5" key="1">
    <citation type="submission" date="2020-08" db="EMBL/GenBank/DDBJ databases">
        <title>Genomic Encyclopedia of Type Strains, Phase IV (KMG-IV): sequencing the most valuable type-strain genomes for metagenomic binning, comparative biology and taxonomic classification.</title>
        <authorList>
            <person name="Goeker M."/>
        </authorList>
    </citation>
    <scope>NUCLEOTIDE SEQUENCE [LARGE SCALE GENOMIC DNA]</scope>
    <source>
        <strain evidence="4 5">DSM 29853</strain>
    </source>
</reference>
<evidence type="ECO:0000256" key="1">
    <source>
        <dbReference type="ARBA" id="ARBA00022801"/>
    </source>
</evidence>
<dbReference type="EMBL" id="JACIEZ010000009">
    <property type="protein sequence ID" value="MBB4066523.1"/>
    <property type="molecule type" value="Genomic_DNA"/>
</dbReference>
<evidence type="ECO:0000313" key="5">
    <source>
        <dbReference type="Proteomes" id="UP000528286"/>
    </source>
</evidence>
<dbReference type="Pfam" id="PF00271">
    <property type="entry name" value="Helicase_C"/>
    <property type="match status" value="1"/>
</dbReference>
<dbReference type="SUPFAM" id="SSF52540">
    <property type="entry name" value="P-loop containing nucleoside triphosphate hydrolases"/>
    <property type="match status" value="2"/>
</dbReference>
<organism evidence="4 5">
    <name type="scientific">Gellertiella hungarica</name>
    <dbReference type="NCBI Taxonomy" id="1572859"/>
    <lineage>
        <taxon>Bacteria</taxon>
        <taxon>Pseudomonadati</taxon>
        <taxon>Pseudomonadota</taxon>
        <taxon>Alphaproteobacteria</taxon>
        <taxon>Hyphomicrobiales</taxon>
        <taxon>Rhizobiaceae</taxon>
        <taxon>Gellertiella</taxon>
    </lineage>
</organism>
<evidence type="ECO:0000313" key="4">
    <source>
        <dbReference type="EMBL" id="MBB4066523.1"/>
    </source>
</evidence>
<proteinExistence type="predicted"/>
<name>A0A7W6J826_9HYPH</name>
<dbReference type="GO" id="GO:0005524">
    <property type="term" value="F:ATP binding"/>
    <property type="evidence" value="ECO:0007669"/>
    <property type="project" value="InterPro"/>
</dbReference>
<dbReference type="InterPro" id="IPR000330">
    <property type="entry name" value="SNF2_N"/>
</dbReference>
<dbReference type="Gene3D" id="3.40.50.300">
    <property type="entry name" value="P-loop containing nucleotide triphosphate hydrolases"/>
    <property type="match status" value="1"/>
</dbReference>
<keyword evidence="4" id="KW-0347">Helicase</keyword>
<dbReference type="SMART" id="SM00487">
    <property type="entry name" value="DEXDc"/>
    <property type="match status" value="1"/>
</dbReference>
<protein>
    <submittedName>
        <fullName evidence="4">Superfamily II DNA or RNA helicase</fullName>
    </submittedName>
</protein>
<evidence type="ECO:0000259" key="3">
    <source>
        <dbReference type="PROSITE" id="PS51194"/>
    </source>
</evidence>
<dbReference type="RefSeq" id="WP_183367781.1">
    <property type="nucleotide sequence ID" value="NZ_JACIEZ010000009.1"/>
</dbReference>
<dbReference type="CDD" id="cd09179">
    <property type="entry name" value="PLDc_N_DEXD_a"/>
    <property type="match status" value="1"/>
</dbReference>
<keyword evidence="4" id="KW-0067">ATP-binding</keyword>
<feature type="domain" description="Helicase C-terminal" evidence="3">
    <location>
        <begin position="767"/>
        <end position="944"/>
    </location>
</feature>
<dbReference type="InterPro" id="IPR049730">
    <property type="entry name" value="SNF2/RAD54-like_C"/>
</dbReference>
<dbReference type="InterPro" id="IPR014001">
    <property type="entry name" value="Helicase_ATP-bd"/>
</dbReference>
<dbReference type="Pfam" id="PF00176">
    <property type="entry name" value="SNF2-rel_dom"/>
    <property type="match status" value="1"/>
</dbReference>
<keyword evidence="1" id="KW-0378">Hydrolase</keyword>
<dbReference type="InterPro" id="IPR001650">
    <property type="entry name" value="Helicase_C-like"/>
</dbReference>
<sequence length="1288" mass="143534">MTETAGVKGTPASFRDVEWRDEYRTSEIRPGEPATDILKEFYIPALERSVRYDRVAGYFRSSSLAAASQGFTAFARNGAKARFLVGCDLDAEDVKAALRGADEALVAHLTAALENDGSWSAETTRGVDLFAYLVSKGILEVKVAFRVHKGTGDPLSVESTADGYVHEKWAVFVDGEGNVIRIDGSLNESKTALSINAENVLLHCSWWDERSRRQTGKALKDFEHLWRHGSDGIRVMALPEAVQARLIRMGRDVIEPKEIDGTEAPAPPKAPESPFAALAPVDYLRWRLIKDGPRLPGGRFVGIETAPVVPWPHQAFVARRLVTSWPHSFLMCDEVGLGKTIEAGLAIRSLTLSGIASRVLIASPASLTRQWQREMKSKFLLDFARTAPRGRMSHERLNEDSTPFEVSEGGLLAPDLVIASTGLLTHRTRRGEVRGAKGWDIALVDEAHYARAVNRQNQLYSLIDEVIRPKARALLLATATPMQLSMQEAFDLMRLTGRVGSFGLDDDISRQYYEAVQEFVQSRGRISDATLEFLRRAILEIKLLDPEYWTFIMSAYRSPADQRTVARWVEEARPFPAGDWRLIARVLRAAAPLSRVMLRHTRDLLRLYRDSGKLNANLAQRHVRPLDPINFSPTERRVYDALEAYCRDLDARVRASSRQEDQRRVASVGFYLSFLRLRFASSLHAIRKTLERRTEKVKATLRAHQHAGFNPTDEELAEAVFEGDDEGDEVAVEALLDGRTEADLLWEQEALRGLLDRLDELVGVPSKLDRLLSELNARRQGSRIRQAVVFTRFKDTLDHLVDELRSRMPSALVGTFSGAGGSRYDPAAGKMISTTRLEITQSFVRGDIDVLLCTDAAAEGLNLQTADLLINFDLPWNPAKVEQRIGRIDRIGQKYQEIFVANYAYAGSAEERVYGRLLSRLAEAGLIVGPQQIALLPVTEADFRALENPKVSAEEVRRIEAEAAERLRRSKAAAEALEIPPKELQEFYRAWERSGDFAAPVTLDDIDAALASLANVAPDLLSLTEHPGVFALRHEDGRVSYLTASRDIFDRPPLEVRTGLEFASYGAPAFDQLLELIPERDAASWMRRVSVTSMIGDNRIERVGFSVATCTGPVSVMGVSDLREIEIDPDTIIGDAEARRVEAGLASALAAEIRTVEKGVEDVDANRRASAEQLVLSYEIAAAYMETATGATDADDLHRRLRDELIPNKPHGLLVRMRPTRLAHRTPMLSETSFRGIPGEEANVHISPPQLKGAEVKIDGVIKEMRRQGEEMYREEAATRLRRKVAKL</sequence>
<dbReference type="PANTHER" id="PTHR10799">
    <property type="entry name" value="SNF2/RAD54 HELICASE FAMILY"/>
    <property type="match status" value="1"/>
</dbReference>
<comment type="caution">
    <text evidence="4">The sequence shown here is derived from an EMBL/GenBank/DDBJ whole genome shotgun (WGS) entry which is preliminary data.</text>
</comment>
<keyword evidence="4" id="KW-0547">Nucleotide-binding</keyword>
<feature type="domain" description="Helicase ATP-binding" evidence="2">
    <location>
        <begin position="320"/>
        <end position="499"/>
    </location>
</feature>
<accession>A0A7W6J826</accession>
<keyword evidence="5" id="KW-1185">Reference proteome</keyword>
<dbReference type="Proteomes" id="UP000528286">
    <property type="component" value="Unassembled WGS sequence"/>
</dbReference>
<dbReference type="PROSITE" id="PS51192">
    <property type="entry name" value="HELICASE_ATP_BIND_1"/>
    <property type="match status" value="1"/>
</dbReference>
<evidence type="ECO:0000259" key="2">
    <source>
        <dbReference type="PROSITE" id="PS51192"/>
    </source>
</evidence>
<dbReference type="Gene3D" id="3.40.50.10810">
    <property type="entry name" value="Tandem AAA-ATPase domain"/>
    <property type="match status" value="1"/>
</dbReference>
<dbReference type="PROSITE" id="PS51194">
    <property type="entry name" value="HELICASE_CTER"/>
    <property type="match status" value="1"/>
</dbReference>